<feature type="domain" description="PI3K/PI4K catalytic" evidence="9">
    <location>
        <begin position="161"/>
        <end position="576"/>
    </location>
</feature>
<dbReference type="AlphaFoldDB" id="A0A9P8WG18"/>
<comment type="caution">
    <text evidence="10">The sequence shown here is derived from an EMBL/GenBank/DDBJ whole genome shotgun (WGS) entry which is preliminary data.</text>
</comment>
<keyword evidence="1 7" id="KW-1003">Cell membrane</keyword>
<evidence type="ECO:0000256" key="2">
    <source>
        <dbReference type="ARBA" id="ARBA00022679"/>
    </source>
</evidence>
<proteinExistence type="inferred from homology"/>
<gene>
    <name evidence="10" type="ORF">B0T10DRAFT_225710</name>
</gene>
<keyword evidence="11" id="KW-1185">Reference proteome</keyword>
<protein>
    <recommendedName>
        <fullName evidence="7">Phosphatidylinositol 4-kinase</fullName>
        <ecNumber evidence="7">2.7.1.67</ecNumber>
    </recommendedName>
</protein>
<dbReference type="GO" id="GO:0005524">
    <property type="term" value="F:ATP binding"/>
    <property type="evidence" value="ECO:0007669"/>
    <property type="project" value="UniProtKB-UniRule"/>
</dbReference>
<evidence type="ECO:0000256" key="5">
    <source>
        <dbReference type="ARBA" id="ARBA00022840"/>
    </source>
</evidence>
<feature type="region of interest" description="Disordered" evidence="8">
    <location>
        <begin position="591"/>
        <end position="614"/>
    </location>
</feature>
<dbReference type="PROSITE" id="PS00916">
    <property type="entry name" value="PI3_4_KINASE_2"/>
    <property type="match status" value="1"/>
</dbReference>
<sequence length="780" mass="87890">MPRSSRPATTGYERLAQADDQSDDSDFEDPLSQSYASLQPPAAPRYVASQPRHRSGMTSPKSSSSRPKFRQRVGSNAGVDLKAINARLERWADEIASRFKRKGRNQAGEEERLEIHYSVFQAPEGVRPVTAESIAAPQDGVMTKAEFEAIVESVRTAIRQEVHPSMISQGSSGSYFARNPDGKIVGVFKPKDEEPYAAGNPKWNKWIHRNLFPCCFGRACLIPNLSYVSEAAAYVLDYQLRTNLVPYTDVVYLSSKSFHYPFWDRRKFHRKKKPLPEKPGSFQVFLKGFKDANVFLREHPWPDQYWAGFRANDGQKKKRRRWTESCRPSSAASPDDAYGSDDEQGGQESTPLGPDNFVWTENLKESFREELEKLVILDYIMRNTDRGLDNWMIKVDWEGGKVSVVSDPIQMNMETVVEEEGPRPVDLSQQPPRATRASYPYKVQKPMDATNNRHTGDEPAITIGAIDNSLSWPWKHPDAWRSFPFGWLFLPVDLIGRPFSQKTRDHFLPLLTSTAWWSQTTLALKRVFQMDEDFQERMFAKQIAVMKGQAWNVVETLKTPDHGPLELTRRAKVCVWDDLVDVPVAVPMQATPSEVRRNPQVRQSMDEADIASSAPAPKVPVVDLLGLATAPADMPHPGRFEIASPTSETAHSPEETTHLSEPNLRTAGSHNGDVGERPALQPSGFRSSFQGPARALNMYEPPRQVPHQQRRYSFANAAARRNSSIAQQFYGGPTYDAYDDGDVEGDLGYAAAEGQMGNQRKVIVERLEAVKSRNPVFTWC</sequence>
<dbReference type="InterPro" id="IPR018936">
    <property type="entry name" value="PI3/4_kinase_CS"/>
</dbReference>
<evidence type="ECO:0000256" key="7">
    <source>
        <dbReference type="RuleBase" id="RU367084"/>
    </source>
</evidence>
<dbReference type="EC" id="2.7.1.67" evidence="7"/>
<comment type="similarity">
    <text evidence="7">Belongs to the PI3/PI4-kinase family.</text>
</comment>
<reference evidence="10 11" key="1">
    <citation type="journal article" date="2021" name="Nat. Commun.">
        <title>Genetic determinants of endophytism in the Arabidopsis root mycobiome.</title>
        <authorList>
            <person name="Mesny F."/>
            <person name="Miyauchi S."/>
            <person name="Thiergart T."/>
            <person name="Pickel B."/>
            <person name="Atanasova L."/>
            <person name="Karlsson M."/>
            <person name="Huettel B."/>
            <person name="Barry K.W."/>
            <person name="Haridas S."/>
            <person name="Chen C."/>
            <person name="Bauer D."/>
            <person name="Andreopoulos W."/>
            <person name="Pangilinan J."/>
            <person name="LaButti K."/>
            <person name="Riley R."/>
            <person name="Lipzen A."/>
            <person name="Clum A."/>
            <person name="Drula E."/>
            <person name="Henrissat B."/>
            <person name="Kohler A."/>
            <person name="Grigoriev I.V."/>
            <person name="Martin F.M."/>
            <person name="Hacquard S."/>
        </authorList>
    </citation>
    <scope>NUCLEOTIDE SEQUENCE [LARGE SCALE GENOMIC DNA]</scope>
    <source>
        <strain evidence="10 11">MPI-CAGE-CH-0241</strain>
    </source>
</reference>
<dbReference type="OrthoDB" id="3349449at2759"/>
<dbReference type="GO" id="GO:0046854">
    <property type="term" value="P:phosphatidylinositol phosphate biosynthetic process"/>
    <property type="evidence" value="ECO:0007669"/>
    <property type="project" value="UniProtKB-UniRule"/>
</dbReference>
<evidence type="ECO:0000313" key="11">
    <source>
        <dbReference type="Proteomes" id="UP000777438"/>
    </source>
</evidence>
<keyword evidence="6" id="KW-0472">Membrane</keyword>
<feature type="compositionally biased region" description="Acidic residues" evidence="8">
    <location>
        <begin position="20"/>
        <end position="29"/>
    </location>
</feature>
<feature type="region of interest" description="Disordered" evidence="8">
    <location>
        <begin position="1"/>
        <end position="76"/>
    </location>
</feature>
<dbReference type="GO" id="GO:0005802">
    <property type="term" value="C:trans-Golgi network"/>
    <property type="evidence" value="ECO:0007669"/>
    <property type="project" value="TreeGrafter"/>
</dbReference>
<keyword evidence="2 7" id="KW-0808">Transferase</keyword>
<keyword evidence="4 7" id="KW-0418">Kinase</keyword>
<feature type="region of interest" description="Disordered" evidence="8">
    <location>
        <begin position="318"/>
        <end position="357"/>
    </location>
</feature>
<evidence type="ECO:0000256" key="3">
    <source>
        <dbReference type="ARBA" id="ARBA00022741"/>
    </source>
</evidence>
<dbReference type="Pfam" id="PF00454">
    <property type="entry name" value="PI3_PI4_kinase"/>
    <property type="match status" value="1"/>
</dbReference>
<feature type="region of interest" description="Disordered" evidence="8">
    <location>
        <begin position="633"/>
        <end position="690"/>
    </location>
</feature>
<dbReference type="Proteomes" id="UP000777438">
    <property type="component" value="Unassembled WGS sequence"/>
</dbReference>
<evidence type="ECO:0000256" key="6">
    <source>
        <dbReference type="ARBA" id="ARBA00023136"/>
    </source>
</evidence>
<evidence type="ECO:0000259" key="9">
    <source>
        <dbReference type="PROSITE" id="PS50290"/>
    </source>
</evidence>
<dbReference type="PANTHER" id="PTHR12865:SF1">
    <property type="entry name" value="PHOSPHATIDYLINOSITOL 4-KINASE TYPE 2"/>
    <property type="match status" value="1"/>
</dbReference>
<comment type="cofactor">
    <cofactor evidence="7">
        <name>Mg(2+)</name>
        <dbReference type="ChEBI" id="CHEBI:18420"/>
    </cofactor>
    <cofactor evidence="7">
        <name>Mn(2+)</name>
        <dbReference type="ChEBI" id="CHEBI:29035"/>
    </cofactor>
</comment>
<evidence type="ECO:0000256" key="8">
    <source>
        <dbReference type="SAM" id="MobiDB-lite"/>
    </source>
</evidence>
<dbReference type="InterPro" id="IPR000403">
    <property type="entry name" value="PI3/4_kinase_cat_dom"/>
</dbReference>
<accession>A0A9P8WG18</accession>
<dbReference type="GO" id="GO:0004430">
    <property type="term" value="F:1-phosphatidylinositol 4-kinase activity"/>
    <property type="evidence" value="ECO:0007669"/>
    <property type="project" value="UniProtKB-UniRule"/>
</dbReference>
<comment type="catalytic activity">
    <reaction evidence="7">
        <text>a 1,2-diacyl-sn-glycero-3-phospho-(1D-myo-inositol) + ATP = a 1,2-diacyl-sn-glycero-3-phospho-(1D-myo-inositol 4-phosphate) + ADP + H(+)</text>
        <dbReference type="Rhea" id="RHEA:19877"/>
        <dbReference type="ChEBI" id="CHEBI:15378"/>
        <dbReference type="ChEBI" id="CHEBI:30616"/>
        <dbReference type="ChEBI" id="CHEBI:57880"/>
        <dbReference type="ChEBI" id="CHEBI:58178"/>
        <dbReference type="ChEBI" id="CHEBI:456216"/>
        <dbReference type="EC" id="2.7.1.67"/>
    </reaction>
</comment>
<comment type="subcellular location">
    <subcellularLocation>
        <location evidence="7">Cell membrane</location>
        <topology evidence="7">Peripheral membrane protein</topology>
    </subcellularLocation>
    <subcellularLocation>
        <location evidence="7">Vacuole membrane</location>
        <topology evidence="7">Peripheral membrane protein</topology>
    </subcellularLocation>
</comment>
<keyword evidence="5 7" id="KW-0067">ATP-binding</keyword>
<dbReference type="GO" id="GO:0005768">
    <property type="term" value="C:endosome"/>
    <property type="evidence" value="ECO:0007669"/>
    <property type="project" value="UniProtKB-UniRule"/>
</dbReference>
<dbReference type="EMBL" id="JAGPYM010000004">
    <property type="protein sequence ID" value="KAH6895805.1"/>
    <property type="molecule type" value="Genomic_DNA"/>
</dbReference>
<evidence type="ECO:0000313" key="10">
    <source>
        <dbReference type="EMBL" id="KAH6895805.1"/>
    </source>
</evidence>
<organism evidence="10 11">
    <name type="scientific">Thelonectria olida</name>
    <dbReference type="NCBI Taxonomy" id="1576542"/>
    <lineage>
        <taxon>Eukaryota</taxon>
        <taxon>Fungi</taxon>
        <taxon>Dikarya</taxon>
        <taxon>Ascomycota</taxon>
        <taxon>Pezizomycotina</taxon>
        <taxon>Sordariomycetes</taxon>
        <taxon>Hypocreomycetidae</taxon>
        <taxon>Hypocreales</taxon>
        <taxon>Nectriaceae</taxon>
        <taxon>Thelonectria</taxon>
    </lineage>
</organism>
<dbReference type="PANTHER" id="PTHR12865">
    <property type="entry name" value="PHOSPHATIDYLINOSITOL 4-KINASE TYPE-II"/>
    <property type="match status" value="1"/>
</dbReference>
<name>A0A9P8WG18_9HYPO</name>
<dbReference type="PROSITE" id="PS50290">
    <property type="entry name" value="PI3_4_KINASE_3"/>
    <property type="match status" value="1"/>
</dbReference>
<evidence type="ECO:0000256" key="4">
    <source>
        <dbReference type="ARBA" id="ARBA00022777"/>
    </source>
</evidence>
<dbReference type="GO" id="GO:0007032">
    <property type="term" value="P:endosome organization"/>
    <property type="evidence" value="ECO:0007669"/>
    <property type="project" value="TreeGrafter"/>
</dbReference>
<keyword evidence="3 7" id="KW-0547">Nucleotide-binding</keyword>
<dbReference type="GO" id="GO:0007030">
    <property type="term" value="P:Golgi organization"/>
    <property type="evidence" value="ECO:0007669"/>
    <property type="project" value="TreeGrafter"/>
</dbReference>
<dbReference type="GO" id="GO:0000329">
    <property type="term" value="C:fungal-type vacuole membrane"/>
    <property type="evidence" value="ECO:0007669"/>
    <property type="project" value="TreeGrafter"/>
</dbReference>
<dbReference type="GO" id="GO:0005886">
    <property type="term" value="C:plasma membrane"/>
    <property type="evidence" value="ECO:0007669"/>
    <property type="project" value="UniProtKB-SubCell"/>
</dbReference>
<dbReference type="InterPro" id="IPR039756">
    <property type="entry name" value="Lsb6/PI4K2"/>
</dbReference>
<evidence type="ECO:0000256" key="1">
    <source>
        <dbReference type="ARBA" id="ARBA00022475"/>
    </source>
</evidence>